<evidence type="ECO:0000256" key="11">
    <source>
        <dbReference type="ARBA" id="ARBA00047944"/>
    </source>
</evidence>
<dbReference type="Gene3D" id="2.40.240.20">
    <property type="entry name" value="Hypothetical PUA domain-like, domain 1"/>
    <property type="match status" value="1"/>
</dbReference>
<dbReference type="PANTHER" id="PTHR30027:SF3">
    <property type="entry name" value="16S RRNA (URACIL(1498)-N(3))-METHYLTRANSFERASE"/>
    <property type="match status" value="1"/>
</dbReference>
<keyword evidence="6 12" id="KW-0698">rRNA processing</keyword>
<keyword evidence="7 12" id="KW-0489">Methyltransferase</keyword>
<comment type="similarity">
    <text evidence="2 12">Belongs to the RNA methyltransferase RsmE family.</text>
</comment>
<dbReference type="GO" id="GO:0070475">
    <property type="term" value="P:rRNA base methylation"/>
    <property type="evidence" value="ECO:0007669"/>
    <property type="project" value="TreeGrafter"/>
</dbReference>
<keyword evidence="9 12" id="KW-0949">S-adenosyl-L-methionine</keyword>
<evidence type="ECO:0000256" key="2">
    <source>
        <dbReference type="ARBA" id="ARBA00005528"/>
    </source>
</evidence>
<dbReference type="EMBL" id="CP051151">
    <property type="protein sequence ID" value="QLY39564.1"/>
    <property type="molecule type" value="Genomic_DNA"/>
</dbReference>
<dbReference type="Pfam" id="PF04452">
    <property type="entry name" value="Methyltrans_RNA"/>
    <property type="match status" value="1"/>
</dbReference>
<evidence type="ECO:0000256" key="8">
    <source>
        <dbReference type="ARBA" id="ARBA00022679"/>
    </source>
</evidence>
<dbReference type="AlphaFoldDB" id="A0A7L6N4Y3"/>
<evidence type="ECO:0000256" key="10">
    <source>
        <dbReference type="ARBA" id="ARBA00025699"/>
    </source>
</evidence>
<evidence type="ECO:0000256" key="3">
    <source>
        <dbReference type="ARBA" id="ARBA00012328"/>
    </source>
</evidence>
<dbReference type="PANTHER" id="PTHR30027">
    <property type="entry name" value="RIBOSOMAL RNA SMALL SUBUNIT METHYLTRANSFERASE E"/>
    <property type="match status" value="1"/>
</dbReference>
<evidence type="ECO:0000259" key="13">
    <source>
        <dbReference type="Pfam" id="PF04452"/>
    </source>
</evidence>
<dbReference type="GO" id="GO:0005737">
    <property type="term" value="C:cytoplasm"/>
    <property type="evidence" value="ECO:0007669"/>
    <property type="project" value="UniProtKB-SubCell"/>
</dbReference>
<dbReference type="InterPro" id="IPR029026">
    <property type="entry name" value="tRNA_m1G_MTases_N"/>
</dbReference>
<dbReference type="NCBIfam" id="TIGR00046">
    <property type="entry name" value="RsmE family RNA methyltransferase"/>
    <property type="match status" value="1"/>
</dbReference>
<dbReference type="InterPro" id="IPR015947">
    <property type="entry name" value="PUA-like_sf"/>
</dbReference>
<dbReference type="Gene3D" id="3.40.1280.10">
    <property type="match status" value="1"/>
</dbReference>
<proteinExistence type="inferred from homology"/>
<dbReference type="GO" id="GO:0070042">
    <property type="term" value="F:rRNA (uridine-N3-)-methyltransferase activity"/>
    <property type="evidence" value="ECO:0007669"/>
    <property type="project" value="TreeGrafter"/>
</dbReference>
<dbReference type="KEGG" id="tbk:HF295_01275"/>
<name>A0A7L6N4Y3_9MOLU</name>
<keyword evidence="16" id="KW-1185">Reference proteome</keyword>
<dbReference type="PIRSF" id="PIRSF015601">
    <property type="entry name" value="MTase_slr0722"/>
    <property type="match status" value="1"/>
</dbReference>
<protein>
    <recommendedName>
        <fullName evidence="4 12">Ribosomal RNA small subunit methyltransferase E</fullName>
        <ecNumber evidence="3 12">2.1.1.193</ecNumber>
    </recommendedName>
</protein>
<evidence type="ECO:0000256" key="1">
    <source>
        <dbReference type="ARBA" id="ARBA00004496"/>
    </source>
</evidence>
<gene>
    <name evidence="15" type="ORF">HF295_01275</name>
</gene>
<comment type="function">
    <text evidence="10 12">Specifically methylates the N3 position of the uracil ring of uridine 1498 (m3U1498) in 16S rRNA. Acts on the fully assembled 30S ribosomal subunit.</text>
</comment>
<keyword evidence="5 12" id="KW-0963">Cytoplasm</keyword>
<comment type="catalytic activity">
    <reaction evidence="11 12">
        <text>uridine(1498) in 16S rRNA + S-adenosyl-L-methionine = N(3)-methyluridine(1498) in 16S rRNA + S-adenosyl-L-homocysteine + H(+)</text>
        <dbReference type="Rhea" id="RHEA:42920"/>
        <dbReference type="Rhea" id="RHEA-COMP:10283"/>
        <dbReference type="Rhea" id="RHEA-COMP:10284"/>
        <dbReference type="ChEBI" id="CHEBI:15378"/>
        <dbReference type="ChEBI" id="CHEBI:57856"/>
        <dbReference type="ChEBI" id="CHEBI:59789"/>
        <dbReference type="ChEBI" id="CHEBI:65315"/>
        <dbReference type="ChEBI" id="CHEBI:74502"/>
        <dbReference type="EC" id="2.1.1.193"/>
    </reaction>
</comment>
<evidence type="ECO:0000313" key="16">
    <source>
        <dbReference type="Proteomes" id="UP000512167"/>
    </source>
</evidence>
<evidence type="ECO:0000256" key="12">
    <source>
        <dbReference type="PIRNR" id="PIRNR015601"/>
    </source>
</evidence>
<evidence type="ECO:0000256" key="4">
    <source>
        <dbReference type="ARBA" id="ARBA00013673"/>
    </source>
</evidence>
<comment type="subcellular location">
    <subcellularLocation>
        <location evidence="1 12">Cytoplasm</location>
    </subcellularLocation>
</comment>
<dbReference type="CDD" id="cd18084">
    <property type="entry name" value="RsmE-like"/>
    <property type="match status" value="1"/>
</dbReference>
<evidence type="ECO:0000256" key="5">
    <source>
        <dbReference type="ARBA" id="ARBA00022490"/>
    </source>
</evidence>
<evidence type="ECO:0000259" key="14">
    <source>
        <dbReference type="Pfam" id="PF20260"/>
    </source>
</evidence>
<keyword evidence="8 12" id="KW-0808">Transferase</keyword>
<organism evidence="15 16">
    <name type="scientific">Hujiaoplasma nucleasis</name>
    <dbReference type="NCBI Taxonomy" id="2725268"/>
    <lineage>
        <taxon>Bacteria</taxon>
        <taxon>Bacillati</taxon>
        <taxon>Mycoplasmatota</taxon>
        <taxon>Mollicutes</taxon>
        <taxon>Candidatus Izemoplasmatales</taxon>
        <taxon>Hujiaoplasmataceae</taxon>
        <taxon>Hujiaoplasma</taxon>
    </lineage>
</organism>
<accession>A0A7L6N4Y3</accession>
<feature type="domain" description="Ribosomal RNA small subunit methyltransferase E methyltransferase" evidence="13">
    <location>
        <begin position="74"/>
        <end position="233"/>
    </location>
</feature>
<dbReference type="InterPro" id="IPR046886">
    <property type="entry name" value="RsmE_MTase_dom"/>
</dbReference>
<dbReference type="RefSeq" id="WP_312032038.1">
    <property type="nucleotide sequence ID" value="NZ_CP051151.1"/>
</dbReference>
<dbReference type="EC" id="2.1.1.193" evidence="3 12"/>
<sequence>MQRYFIEKNHIEADKVCIYGKDHHHMKNVMRFKPGDQVVVNTYDGFVYLAQILDFAKDYTELSLIKSMEAKNINYHLDLGLSLTKKDAFELALKKITELGVSGIIPLETERSIINIKDYEKKKERYLTILKESAEQSERNQIPLIYDITQIGDLNTKIYDYLFVAYAREDHMTLKSQLTEIKSSDKVLVVIGPEGGFSKTEIKNLKEKGFVSVSLGDTILRAETAAMYIASVFRFMVGE</sequence>
<evidence type="ECO:0000313" key="15">
    <source>
        <dbReference type="EMBL" id="QLY39564.1"/>
    </source>
</evidence>
<evidence type="ECO:0000256" key="7">
    <source>
        <dbReference type="ARBA" id="ARBA00022603"/>
    </source>
</evidence>
<dbReference type="InterPro" id="IPR006700">
    <property type="entry name" value="RsmE"/>
</dbReference>
<dbReference type="InterPro" id="IPR029028">
    <property type="entry name" value="Alpha/beta_knot_MTases"/>
</dbReference>
<evidence type="ECO:0000256" key="9">
    <source>
        <dbReference type="ARBA" id="ARBA00022691"/>
    </source>
</evidence>
<evidence type="ECO:0000256" key="6">
    <source>
        <dbReference type="ARBA" id="ARBA00022552"/>
    </source>
</evidence>
<dbReference type="Proteomes" id="UP000512167">
    <property type="component" value="Chromosome"/>
</dbReference>
<feature type="domain" description="Ribosomal RNA small subunit methyltransferase E PUA-like" evidence="14">
    <location>
        <begin position="19"/>
        <end position="54"/>
    </location>
</feature>
<dbReference type="InterPro" id="IPR046887">
    <property type="entry name" value="RsmE_PUA-like"/>
</dbReference>
<dbReference type="SUPFAM" id="SSF75217">
    <property type="entry name" value="alpha/beta knot"/>
    <property type="match status" value="1"/>
</dbReference>
<reference evidence="15 16" key="1">
    <citation type="submission" date="2020-04" db="EMBL/GenBank/DDBJ databases">
        <authorList>
            <person name="Zheng R.K."/>
            <person name="Sun C.M."/>
        </authorList>
    </citation>
    <scope>NUCLEOTIDE SEQUENCE [LARGE SCALE GENOMIC DNA]</scope>
    <source>
        <strain evidence="16">zrk29</strain>
    </source>
</reference>
<dbReference type="SUPFAM" id="SSF88697">
    <property type="entry name" value="PUA domain-like"/>
    <property type="match status" value="1"/>
</dbReference>
<dbReference type="Pfam" id="PF20260">
    <property type="entry name" value="PUA_4"/>
    <property type="match status" value="1"/>
</dbReference>